<evidence type="ECO:0000256" key="1">
    <source>
        <dbReference type="SAM" id="Phobius"/>
    </source>
</evidence>
<accession>A0ABQ6NB57</accession>
<organism evidence="2 3">
    <name type="scientific">Tetraparma gracilis</name>
    <dbReference type="NCBI Taxonomy" id="2962635"/>
    <lineage>
        <taxon>Eukaryota</taxon>
        <taxon>Sar</taxon>
        <taxon>Stramenopiles</taxon>
        <taxon>Ochrophyta</taxon>
        <taxon>Bolidophyceae</taxon>
        <taxon>Parmales</taxon>
        <taxon>Triparmaceae</taxon>
        <taxon>Tetraparma</taxon>
    </lineage>
</organism>
<sequence length="188" mass="19841">MAFGSSPGVDCLPLSADPNSFLRDPSTSSIGDCALAQWDDFGVETAAVNAHNEDLLAAAKNATNATSGTEDLSVEAPADSYPAWRLPAIFGLLLIKIAAVLFGDALTKKKTGGGDMAAVAPFATQAYNAHQLAKFLDWRYLLIYGNLILGNFVIFGICLILPERFIGTSAMIGVDGLTDAFYIIFGIS</sequence>
<keyword evidence="3" id="KW-1185">Reference proteome</keyword>
<comment type="caution">
    <text evidence="2">The sequence shown here is derived from an EMBL/GenBank/DDBJ whole genome shotgun (WGS) entry which is preliminary data.</text>
</comment>
<dbReference type="EMBL" id="BRYB01006264">
    <property type="protein sequence ID" value="GMI53744.1"/>
    <property type="molecule type" value="Genomic_DNA"/>
</dbReference>
<reference evidence="2 3" key="1">
    <citation type="journal article" date="2023" name="Commun. Biol.">
        <title>Genome analysis of Parmales, the sister group of diatoms, reveals the evolutionary specialization of diatoms from phago-mixotrophs to photoautotrophs.</title>
        <authorList>
            <person name="Ban H."/>
            <person name="Sato S."/>
            <person name="Yoshikawa S."/>
            <person name="Yamada K."/>
            <person name="Nakamura Y."/>
            <person name="Ichinomiya M."/>
            <person name="Sato N."/>
            <person name="Blanc-Mathieu R."/>
            <person name="Endo H."/>
            <person name="Kuwata A."/>
            <person name="Ogata H."/>
        </authorList>
    </citation>
    <scope>NUCLEOTIDE SEQUENCE [LARGE SCALE GENOMIC DNA]</scope>
</reference>
<name>A0ABQ6NB57_9STRA</name>
<keyword evidence="1" id="KW-1133">Transmembrane helix</keyword>
<gene>
    <name evidence="2" type="ORF">TeGR_g12588</name>
</gene>
<feature type="transmembrane region" description="Helical" evidence="1">
    <location>
        <begin position="83"/>
        <end position="102"/>
    </location>
</feature>
<keyword evidence="1" id="KW-0812">Transmembrane</keyword>
<keyword evidence="1" id="KW-0472">Membrane</keyword>
<protein>
    <submittedName>
        <fullName evidence="2">Uncharacterized protein</fullName>
    </submittedName>
</protein>
<proteinExistence type="predicted"/>
<feature type="transmembrane region" description="Helical" evidence="1">
    <location>
        <begin position="168"/>
        <end position="187"/>
    </location>
</feature>
<evidence type="ECO:0000313" key="2">
    <source>
        <dbReference type="EMBL" id="GMI53744.1"/>
    </source>
</evidence>
<dbReference type="Proteomes" id="UP001165060">
    <property type="component" value="Unassembled WGS sequence"/>
</dbReference>
<feature type="non-terminal residue" evidence="2">
    <location>
        <position position="188"/>
    </location>
</feature>
<feature type="transmembrane region" description="Helical" evidence="1">
    <location>
        <begin position="141"/>
        <end position="162"/>
    </location>
</feature>
<evidence type="ECO:0000313" key="3">
    <source>
        <dbReference type="Proteomes" id="UP001165060"/>
    </source>
</evidence>